<keyword evidence="4" id="KW-0804">Transcription</keyword>
<evidence type="ECO:0000256" key="3">
    <source>
        <dbReference type="ARBA" id="ARBA00023125"/>
    </source>
</evidence>
<keyword evidence="7" id="KW-1185">Reference proteome</keyword>
<dbReference type="PROSITE" id="PS50931">
    <property type="entry name" value="HTH_LYSR"/>
    <property type="match status" value="1"/>
</dbReference>
<gene>
    <name evidence="6" type="ORF">ACFFIZ_07890</name>
</gene>
<dbReference type="Proteomes" id="UP001589795">
    <property type="component" value="Unassembled WGS sequence"/>
</dbReference>
<evidence type="ECO:0000313" key="7">
    <source>
        <dbReference type="Proteomes" id="UP001589795"/>
    </source>
</evidence>
<evidence type="ECO:0000256" key="4">
    <source>
        <dbReference type="ARBA" id="ARBA00023163"/>
    </source>
</evidence>
<dbReference type="Gene3D" id="3.40.190.290">
    <property type="match status" value="1"/>
</dbReference>
<dbReference type="InterPro" id="IPR000847">
    <property type="entry name" value="LysR_HTH_N"/>
</dbReference>
<dbReference type="PANTHER" id="PTHR30419:SF8">
    <property type="entry name" value="NITROGEN ASSIMILATION TRANSCRIPTIONAL ACTIVATOR-RELATED"/>
    <property type="match status" value="1"/>
</dbReference>
<protein>
    <submittedName>
        <fullName evidence="6">LysR family transcriptional regulator</fullName>
    </submittedName>
</protein>
<name>A0ABV6CHM0_9RHOB</name>
<sequence length="325" mass="35513">MSLAPLRLMLKPAQLRLILEIADTGQLQQAALTCGLTQPAASRMLAETERQLGAALFLRQPKGMSPTEIGLNVLRRAGVILHEMQAMAADVSALSDGLAGSVHVGAVTGPAVDYLVAAIREVKQHAPEADVTVDVMPSRELLTHLTAGEMDFVLARILPDFDSRDFVIHPMRDEEVTFLVRTGHPLVGPEVVGFGDLSGREWIMQQRGAPIRQATLEAFAAEGLPEPRNVVNSPSLLFTLSYLAQSDAIAPLSAEVAQLLTGPSVGARFRRLAIDRDIRVPPYYMLNLRRRPLSPLAQRLKATVIQKVSRQDTEEPEIRAQTDWS</sequence>
<comment type="similarity">
    <text evidence="1">Belongs to the LysR transcriptional regulatory family.</text>
</comment>
<dbReference type="Pfam" id="PF03466">
    <property type="entry name" value="LysR_substrate"/>
    <property type="match status" value="1"/>
</dbReference>
<keyword evidence="3" id="KW-0238">DNA-binding</keyword>
<keyword evidence="2" id="KW-0805">Transcription regulation</keyword>
<feature type="domain" description="HTH lysR-type" evidence="5">
    <location>
        <begin position="10"/>
        <end position="67"/>
    </location>
</feature>
<dbReference type="InterPro" id="IPR036388">
    <property type="entry name" value="WH-like_DNA-bd_sf"/>
</dbReference>
<proteinExistence type="inferred from homology"/>
<dbReference type="Pfam" id="PF00126">
    <property type="entry name" value="HTH_1"/>
    <property type="match status" value="1"/>
</dbReference>
<comment type="caution">
    <text evidence="6">The sequence shown here is derived from an EMBL/GenBank/DDBJ whole genome shotgun (WGS) entry which is preliminary data.</text>
</comment>
<dbReference type="Gene3D" id="1.10.10.10">
    <property type="entry name" value="Winged helix-like DNA-binding domain superfamily/Winged helix DNA-binding domain"/>
    <property type="match status" value="1"/>
</dbReference>
<dbReference type="SUPFAM" id="SSF46785">
    <property type="entry name" value="Winged helix' DNA-binding domain"/>
    <property type="match status" value="1"/>
</dbReference>
<dbReference type="PANTHER" id="PTHR30419">
    <property type="entry name" value="HTH-TYPE TRANSCRIPTIONAL REGULATOR YBHD"/>
    <property type="match status" value="1"/>
</dbReference>
<dbReference type="InterPro" id="IPR036390">
    <property type="entry name" value="WH_DNA-bd_sf"/>
</dbReference>
<dbReference type="InterPro" id="IPR005119">
    <property type="entry name" value="LysR_subst-bd"/>
</dbReference>
<evidence type="ECO:0000256" key="1">
    <source>
        <dbReference type="ARBA" id="ARBA00009437"/>
    </source>
</evidence>
<evidence type="ECO:0000256" key="2">
    <source>
        <dbReference type="ARBA" id="ARBA00023015"/>
    </source>
</evidence>
<dbReference type="InterPro" id="IPR050950">
    <property type="entry name" value="HTH-type_LysR_regulators"/>
</dbReference>
<organism evidence="6 7">
    <name type="scientific">Paracoccus rhizosphaerae</name>
    <dbReference type="NCBI Taxonomy" id="1133347"/>
    <lineage>
        <taxon>Bacteria</taxon>
        <taxon>Pseudomonadati</taxon>
        <taxon>Pseudomonadota</taxon>
        <taxon>Alphaproteobacteria</taxon>
        <taxon>Rhodobacterales</taxon>
        <taxon>Paracoccaceae</taxon>
        <taxon>Paracoccus</taxon>
    </lineage>
</organism>
<reference evidence="6 7" key="1">
    <citation type="submission" date="2024-09" db="EMBL/GenBank/DDBJ databases">
        <authorList>
            <person name="Sun Q."/>
            <person name="Mori K."/>
        </authorList>
    </citation>
    <scope>NUCLEOTIDE SEQUENCE [LARGE SCALE GENOMIC DNA]</scope>
    <source>
        <strain evidence="6 7">CCM 7904</strain>
    </source>
</reference>
<accession>A0ABV6CHM0</accession>
<dbReference type="EMBL" id="JBHLWQ010000065">
    <property type="protein sequence ID" value="MFC0200245.1"/>
    <property type="molecule type" value="Genomic_DNA"/>
</dbReference>
<dbReference type="SUPFAM" id="SSF53850">
    <property type="entry name" value="Periplasmic binding protein-like II"/>
    <property type="match status" value="1"/>
</dbReference>
<evidence type="ECO:0000259" key="5">
    <source>
        <dbReference type="PROSITE" id="PS50931"/>
    </source>
</evidence>
<dbReference type="RefSeq" id="WP_265508191.1">
    <property type="nucleotide sequence ID" value="NZ_JAOTBE010000061.1"/>
</dbReference>
<evidence type="ECO:0000313" key="6">
    <source>
        <dbReference type="EMBL" id="MFC0200245.1"/>
    </source>
</evidence>